<protein>
    <recommendedName>
        <fullName evidence="3">Methyltransferase type 11 domain-containing protein</fullName>
    </recommendedName>
</protein>
<proteinExistence type="predicted"/>
<evidence type="ECO:0000313" key="1">
    <source>
        <dbReference type="EMBL" id="OLP89562.1"/>
    </source>
</evidence>
<dbReference type="OrthoDB" id="10289639at2759"/>
<dbReference type="EMBL" id="LSRX01000753">
    <property type="protein sequence ID" value="OLP89562.1"/>
    <property type="molecule type" value="Genomic_DNA"/>
</dbReference>
<comment type="caution">
    <text evidence="1">The sequence shown here is derived from an EMBL/GenBank/DDBJ whole genome shotgun (WGS) entry which is preliminary data.</text>
</comment>
<dbReference type="AlphaFoldDB" id="A0A1Q9D304"/>
<name>A0A1Q9D304_SYMMI</name>
<evidence type="ECO:0000313" key="2">
    <source>
        <dbReference type="Proteomes" id="UP000186817"/>
    </source>
</evidence>
<dbReference type="Proteomes" id="UP000186817">
    <property type="component" value="Unassembled WGS sequence"/>
</dbReference>
<dbReference type="InterPro" id="IPR029063">
    <property type="entry name" value="SAM-dependent_MTases_sf"/>
</dbReference>
<organism evidence="1 2">
    <name type="scientific">Symbiodinium microadriaticum</name>
    <name type="common">Dinoflagellate</name>
    <name type="synonym">Zooxanthella microadriatica</name>
    <dbReference type="NCBI Taxonomy" id="2951"/>
    <lineage>
        <taxon>Eukaryota</taxon>
        <taxon>Sar</taxon>
        <taxon>Alveolata</taxon>
        <taxon>Dinophyceae</taxon>
        <taxon>Suessiales</taxon>
        <taxon>Symbiodiniaceae</taxon>
        <taxon>Symbiodinium</taxon>
    </lineage>
</organism>
<gene>
    <name evidence="1" type="ORF">AK812_SmicGene28957</name>
</gene>
<dbReference type="Gene3D" id="3.40.50.150">
    <property type="entry name" value="Vaccinia Virus protein VP39"/>
    <property type="match status" value="1"/>
</dbReference>
<evidence type="ECO:0008006" key="3">
    <source>
        <dbReference type="Google" id="ProtNLM"/>
    </source>
</evidence>
<dbReference type="SUPFAM" id="SSF53335">
    <property type="entry name" value="S-adenosyl-L-methionine-dependent methyltransferases"/>
    <property type="match status" value="1"/>
</dbReference>
<sequence length="284" mass="31519">MRAALGRIHPSSLCRAPTLLPAVRAGSVGFATMGTATKLPSFELHEAAFLHRSLETAWDTTTAEAHAKYNVSDHPSIWHRIADYCLPYSDGKVVTDLGAGDGTLGKLLQARTMFNVDPFPPDNCSHLIVKSDGVEFLRLQPEQSLDLVVATFAVHFMDRASLDKELTRVLGPDGRAMWFSFSQTSTLFGNEEFNRLYYSVGFEKDGGASAASKPTAVLRITRPASYDDLRNHIEQRCHSNLKQMSDDMIARLIALIPHDLKELDIRLDVFEFVPQPSRDGLIQC</sequence>
<keyword evidence="2" id="KW-1185">Reference proteome</keyword>
<accession>A0A1Q9D304</accession>
<reference evidence="1 2" key="1">
    <citation type="submission" date="2016-02" db="EMBL/GenBank/DDBJ databases">
        <title>Genome analysis of coral dinoflagellate symbionts highlights evolutionary adaptations to a symbiotic lifestyle.</title>
        <authorList>
            <person name="Aranda M."/>
            <person name="Li Y."/>
            <person name="Liew Y.J."/>
            <person name="Baumgarten S."/>
            <person name="Simakov O."/>
            <person name="Wilson M."/>
            <person name="Piel J."/>
            <person name="Ashoor H."/>
            <person name="Bougouffa S."/>
            <person name="Bajic V.B."/>
            <person name="Ryu T."/>
            <person name="Ravasi T."/>
            <person name="Bayer T."/>
            <person name="Micklem G."/>
            <person name="Kim H."/>
            <person name="Bhak J."/>
            <person name="Lajeunesse T.C."/>
            <person name="Voolstra C.R."/>
        </authorList>
    </citation>
    <scope>NUCLEOTIDE SEQUENCE [LARGE SCALE GENOMIC DNA]</scope>
    <source>
        <strain evidence="1 2">CCMP2467</strain>
    </source>
</reference>